<sequence>MQAPDPATFLDDLFDTLFRLRPVDASFIGHHAYDTQLPDFSPDGVARQRDALRRLDADARGLDGAGMATPDRLDCEVATGYLASQIALWESGHAPHRDPATILSLAILGVIGLLRREHAPATERAARAMERVAAYPTFLAAAETAAKTAPRFWIETARPLIRAGETLLRHGLPAFCADHGLAAPAPDTLDAGLRALTRVETALAAPEAGRHGAIGCGPELLETLLTDTHHFPGGDYIEALGEAEIAASLAALDAAAAPFGKDWQTVVAEAQAEIVPAGRVQQRHVEIFEAHKALVEEIGLLTWPDYPLEYRPVPRWLSGIMADAMVYPYHAPAPLDPDVPVDFLIPEAPDGTAELTILSNHVLHHAGVGHHVQNWHAYHRAETRFGRLSAVDSAGFIFVHAGIGLAEGWSGYVPGMVAEYGLYDARQALGPLHDRLRAACRGLVDVRLHRGTWSVEEAVRFLVETSGASEPAALAAVRRISLSPSSGSMYLAGPALVRALRHAVAGPDAAPREVGRFHDRLLGYGALPMPIIAREMTGLPVERLLPVG</sequence>
<dbReference type="InterPro" id="IPR010281">
    <property type="entry name" value="DUF885"/>
</dbReference>
<proteinExistence type="predicted"/>
<accession>Q2CEF7</accession>
<dbReference type="EMBL" id="AAOT01000018">
    <property type="protein sequence ID" value="EAR51040.1"/>
    <property type="molecule type" value="Genomic_DNA"/>
</dbReference>
<evidence type="ECO:0000313" key="1">
    <source>
        <dbReference type="EMBL" id="EAR51040.1"/>
    </source>
</evidence>
<dbReference type="eggNOG" id="COG4805">
    <property type="taxonomic scope" value="Bacteria"/>
</dbReference>
<dbReference type="Proteomes" id="UP000003635">
    <property type="component" value="Unassembled WGS sequence"/>
</dbReference>
<dbReference type="AlphaFoldDB" id="Q2CEF7"/>
<name>Q2CEF7_OCEGH</name>
<evidence type="ECO:0000313" key="2">
    <source>
        <dbReference type="Proteomes" id="UP000003635"/>
    </source>
</evidence>
<protein>
    <recommendedName>
        <fullName evidence="3">DUF885 domain-containing protein</fullName>
    </recommendedName>
</protein>
<organism evidence="1 2">
    <name type="scientific">Oceanicola granulosus (strain ATCC BAA-861 / DSM 15982 / KCTC 12143 / HTCC2516)</name>
    <dbReference type="NCBI Taxonomy" id="314256"/>
    <lineage>
        <taxon>Bacteria</taxon>
        <taxon>Pseudomonadati</taxon>
        <taxon>Pseudomonadota</taxon>
        <taxon>Alphaproteobacteria</taxon>
        <taxon>Rhodobacterales</taxon>
        <taxon>Roseobacteraceae</taxon>
        <taxon>Oceanicola</taxon>
    </lineage>
</organism>
<dbReference type="Pfam" id="PF05960">
    <property type="entry name" value="DUF885"/>
    <property type="match status" value="1"/>
</dbReference>
<evidence type="ECO:0008006" key="3">
    <source>
        <dbReference type="Google" id="ProtNLM"/>
    </source>
</evidence>
<dbReference type="PANTHER" id="PTHR33361:SF2">
    <property type="entry name" value="DUF885 DOMAIN-CONTAINING PROTEIN"/>
    <property type="match status" value="1"/>
</dbReference>
<reference evidence="1 2" key="1">
    <citation type="journal article" date="2010" name="J. Bacteriol.">
        <title>Genome sequences of Oceanicola granulosus HTCC2516(T) and Oceanicola batsensis HTCC2597(TDelta).</title>
        <authorList>
            <person name="Thrash J.C."/>
            <person name="Cho J.C."/>
            <person name="Vergin K.L."/>
            <person name="Giovannoni S.J."/>
        </authorList>
    </citation>
    <scope>NUCLEOTIDE SEQUENCE [LARGE SCALE GENOMIC DNA]</scope>
    <source>
        <strain evidence="2">ATCC BAA-861 / DSM 15982 / KCTC 12143 / HTCC2516</strain>
    </source>
</reference>
<dbReference type="PANTHER" id="PTHR33361">
    <property type="entry name" value="GLR0591 PROTEIN"/>
    <property type="match status" value="1"/>
</dbReference>
<dbReference type="HOGENOM" id="CLU_496814_0_0_5"/>
<gene>
    <name evidence="1" type="ORF">OG2516_04059</name>
</gene>
<dbReference type="RefSeq" id="WP_007254340.1">
    <property type="nucleotide sequence ID" value="NZ_CH724107.1"/>
</dbReference>
<dbReference type="STRING" id="314256.OG2516_04059"/>
<keyword evidence="2" id="KW-1185">Reference proteome</keyword>
<comment type="caution">
    <text evidence="1">The sequence shown here is derived from an EMBL/GenBank/DDBJ whole genome shotgun (WGS) entry which is preliminary data.</text>
</comment>